<dbReference type="AlphaFoldDB" id="A0A830HM43"/>
<dbReference type="EMBL" id="BNJQ01000014">
    <property type="protein sequence ID" value="GHP06870.1"/>
    <property type="molecule type" value="Genomic_DNA"/>
</dbReference>
<accession>A0A830HM43</accession>
<dbReference type="Proteomes" id="UP000660262">
    <property type="component" value="Unassembled WGS sequence"/>
</dbReference>
<evidence type="ECO:0000313" key="3">
    <source>
        <dbReference type="Proteomes" id="UP000660262"/>
    </source>
</evidence>
<protein>
    <submittedName>
        <fullName evidence="2">Uncharacterized protein</fullName>
    </submittedName>
</protein>
<proteinExistence type="predicted"/>
<reference evidence="2" key="1">
    <citation type="submission" date="2020-10" db="EMBL/GenBank/DDBJ databases">
        <title>Unveiling of a novel bifunctional photoreceptor, Dualchrome1, isolated from a cosmopolitan green alga.</title>
        <authorList>
            <person name="Suzuki S."/>
            <person name="Kawachi M."/>
        </authorList>
    </citation>
    <scope>NUCLEOTIDE SEQUENCE</scope>
    <source>
        <strain evidence="2">NIES 2893</strain>
    </source>
</reference>
<keyword evidence="3" id="KW-1185">Reference proteome</keyword>
<evidence type="ECO:0000256" key="1">
    <source>
        <dbReference type="SAM" id="MobiDB-lite"/>
    </source>
</evidence>
<evidence type="ECO:0000313" key="2">
    <source>
        <dbReference type="EMBL" id="GHP06870.1"/>
    </source>
</evidence>
<sequence length="79" mass="8460">MGEYASRAGMIAQRDNDAHGGAWDDEITGALRYSPIHHLNTTTRKARSARTFGCKPHSDKDAGAHPLVGADTDTRALGL</sequence>
<organism evidence="2 3">
    <name type="scientific">Pycnococcus provasolii</name>
    <dbReference type="NCBI Taxonomy" id="41880"/>
    <lineage>
        <taxon>Eukaryota</taxon>
        <taxon>Viridiplantae</taxon>
        <taxon>Chlorophyta</taxon>
        <taxon>Pseudoscourfieldiophyceae</taxon>
        <taxon>Pseudoscourfieldiales</taxon>
        <taxon>Pycnococcaceae</taxon>
        <taxon>Pycnococcus</taxon>
    </lineage>
</organism>
<name>A0A830HM43_9CHLO</name>
<comment type="caution">
    <text evidence="2">The sequence shown here is derived from an EMBL/GenBank/DDBJ whole genome shotgun (WGS) entry which is preliminary data.</text>
</comment>
<feature type="region of interest" description="Disordered" evidence="1">
    <location>
        <begin position="42"/>
        <end position="79"/>
    </location>
</feature>
<gene>
    <name evidence="2" type="ORF">PPROV_000561400</name>
</gene>